<feature type="transmembrane region" description="Helical" evidence="1">
    <location>
        <begin position="81"/>
        <end position="101"/>
    </location>
</feature>
<accession>A0A329TTS9</accession>
<dbReference type="Proteomes" id="UP000251634">
    <property type="component" value="Unassembled WGS sequence"/>
</dbReference>
<sequence>MNQTKNFSGLVSLMLAVLIGALPFAAPEACAQALREGLTLCSGPLLLSLYPFLVVSALLIQCPLGDVLALPFRPVAWLVGVYAPCAARVLLVGFLGGFAPAANASAEAVRSGQMTPEEADRLLPACVCSGPSFVILTVGQTLLGSTEVGVLLFLAQITANYLCAALLSRLSRANRNEKRRSPRPKQQEMPRLRLDGILAQSTLTYLKLCGFVLFFRMLAAGVGALLPPAVSTACAMLLEVCSGCDLASRTGYWASTLCCAALSVQGLSVLMQVRTICPPEMTLRPLYTARALHLPLSLAIFTLLLPEQEAEVFSTLPARVILMRQLPPDCAVLLLVGCSFAVCQLTNLLLQRDFQETSPGNLDSSRLL</sequence>
<dbReference type="RefSeq" id="WP_112114841.1">
    <property type="nucleotide sequence ID" value="NZ_PRKZ01000001.1"/>
</dbReference>
<evidence type="ECO:0000256" key="1">
    <source>
        <dbReference type="SAM" id="Phobius"/>
    </source>
</evidence>
<dbReference type="AlphaFoldDB" id="A0A329TTS9"/>
<feature type="transmembrane region" description="Helical" evidence="1">
    <location>
        <begin position="38"/>
        <end position="61"/>
    </location>
</feature>
<comment type="caution">
    <text evidence="2">The sequence shown here is derived from an EMBL/GenBank/DDBJ whole genome shotgun (WGS) entry which is preliminary data.</text>
</comment>
<keyword evidence="1" id="KW-0812">Transmembrane</keyword>
<proteinExistence type="predicted"/>
<name>A0A329TTS9_9FIRM</name>
<reference evidence="2 3" key="1">
    <citation type="submission" date="2018-02" db="EMBL/GenBank/DDBJ databases">
        <title>Complete genome sequencing of Faecalibacterium prausnitzii strains isolated from the human gut.</title>
        <authorList>
            <person name="Fitzgerald B.C."/>
            <person name="Shkoporov A.N."/>
            <person name="Ross P.R."/>
            <person name="Hill C."/>
        </authorList>
    </citation>
    <scope>NUCLEOTIDE SEQUENCE [LARGE SCALE GENOMIC DNA]</scope>
    <source>
        <strain evidence="2 3">APC942/8-14-2</strain>
    </source>
</reference>
<evidence type="ECO:0008006" key="4">
    <source>
        <dbReference type="Google" id="ProtNLM"/>
    </source>
</evidence>
<organism evidence="2 3">
    <name type="scientific">Faecalibacterium prausnitzii</name>
    <dbReference type="NCBI Taxonomy" id="853"/>
    <lineage>
        <taxon>Bacteria</taxon>
        <taxon>Bacillati</taxon>
        <taxon>Bacillota</taxon>
        <taxon>Clostridia</taxon>
        <taxon>Eubacteriales</taxon>
        <taxon>Oscillospiraceae</taxon>
        <taxon>Faecalibacterium</taxon>
    </lineage>
</organism>
<keyword evidence="1" id="KW-0472">Membrane</keyword>
<gene>
    <name evidence="2" type="ORF">C4N25_02435</name>
</gene>
<evidence type="ECO:0000313" key="2">
    <source>
        <dbReference type="EMBL" id="RAW52283.1"/>
    </source>
</evidence>
<feature type="transmembrane region" description="Helical" evidence="1">
    <location>
        <begin position="6"/>
        <end position="26"/>
    </location>
</feature>
<evidence type="ECO:0000313" key="3">
    <source>
        <dbReference type="Proteomes" id="UP000251634"/>
    </source>
</evidence>
<protein>
    <recommendedName>
        <fullName evidence="4">Sporulation integral membrane protein YlbJ</fullName>
    </recommendedName>
</protein>
<dbReference type="EMBL" id="PRKZ01000001">
    <property type="protein sequence ID" value="RAW52283.1"/>
    <property type="molecule type" value="Genomic_DNA"/>
</dbReference>
<keyword evidence="1" id="KW-1133">Transmembrane helix</keyword>
<feature type="transmembrane region" description="Helical" evidence="1">
    <location>
        <begin position="149"/>
        <end position="171"/>
    </location>
</feature>